<evidence type="ECO:0000256" key="1">
    <source>
        <dbReference type="SAM" id="Phobius"/>
    </source>
</evidence>
<reference evidence="2" key="1">
    <citation type="journal article" date="2024" name="Gigascience">
        <title>Chromosome-level genome of the poultry shaft louse Menopon gallinae provides insight into the host-switching and adaptive evolution of parasitic lice.</title>
        <authorList>
            <person name="Xu Y."/>
            <person name="Ma L."/>
            <person name="Liu S."/>
            <person name="Liang Y."/>
            <person name="Liu Q."/>
            <person name="He Z."/>
            <person name="Tian L."/>
            <person name="Duan Y."/>
            <person name="Cai W."/>
            <person name="Li H."/>
            <person name="Song F."/>
        </authorList>
    </citation>
    <scope>NUCLEOTIDE SEQUENCE</scope>
    <source>
        <strain evidence="2">Cailab_2023a</strain>
    </source>
</reference>
<organism evidence="2">
    <name type="scientific">Menopon gallinae</name>
    <name type="common">poultry shaft louse</name>
    <dbReference type="NCBI Taxonomy" id="328185"/>
    <lineage>
        <taxon>Eukaryota</taxon>
        <taxon>Metazoa</taxon>
        <taxon>Ecdysozoa</taxon>
        <taxon>Arthropoda</taxon>
        <taxon>Hexapoda</taxon>
        <taxon>Insecta</taxon>
        <taxon>Pterygota</taxon>
        <taxon>Neoptera</taxon>
        <taxon>Paraneoptera</taxon>
        <taxon>Psocodea</taxon>
        <taxon>Troctomorpha</taxon>
        <taxon>Phthiraptera</taxon>
        <taxon>Amblycera</taxon>
        <taxon>Menoponidae</taxon>
        <taxon>Menopon</taxon>
    </lineage>
</organism>
<dbReference type="AlphaFoldDB" id="A0AAW2I1U7"/>
<sequence>MRALSGRRHRKRRRYCASAGFHSNGSETPRNTVIDFASTAVLVRVKMQIPGVGIRRSTLRLFALFTFYIVFLVVGAAVFSAIQDPEETRIVNDLRRAREKFLQFHHCVEGK</sequence>
<keyword evidence="1" id="KW-1133">Transmembrane helix</keyword>
<proteinExistence type="predicted"/>
<comment type="caution">
    <text evidence="2">The sequence shown here is derived from an EMBL/GenBank/DDBJ whole genome shotgun (WGS) entry which is preliminary data.</text>
</comment>
<accession>A0AAW2I1U7</accession>
<dbReference type="Gene3D" id="1.10.287.70">
    <property type="match status" value="1"/>
</dbReference>
<gene>
    <name evidence="2" type="ORF">PYX00_003293</name>
</gene>
<name>A0AAW2I1U7_9NEOP</name>
<keyword evidence="1" id="KW-0472">Membrane</keyword>
<keyword evidence="1" id="KW-0812">Transmembrane</keyword>
<feature type="transmembrane region" description="Helical" evidence="1">
    <location>
        <begin position="61"/>
        <end position="82"/>
    </location>
</feature>
<dbReference type="EMBL" id="JARGDH010000002">
    <property type="protein sequence ID" value="KAL0275455.1"/>
    <property type="molecule type" value="Genomic_DNA"/>
</dbReference>
<evidence type="ECO:0000313" key="2">
    <source>
        <dbReference type="EMBL" id="KAL0275455.1"/>
    </source>
</evidence>
<protein>
    <submittedName>
        <fullName evidence="2">Uncharacterized protein</fullName>
    </submittedName>
</protein>